<dbReference type="EMBL" id="CP036347">
    <property type="protein sequence ID" value="QDU05808.1"/>
    <property type="molecule type" value="Genomic_DNA"/>
</dbReference>
<proteinExistence type="predicted"/>
<keyword evidence="1" id="KW-1133">Transmembrane helix</keyword>
<keyword evidence="1" id="KW-0812">Transmembrane</keyword>
<gene>
    <name evidence="2" type="ORF">V6x_55500</name>
</gene>
<reference evidence="2 3" key="1">
    <citation type="submission" date="2019-02" db="EMBL/GenBank/DDBJ databases">
        <title>Deep-cultivation of Planctomycetes and their phenomic and genomic characterization uncovers novel biology.</title>
        <authorList>
            <person name="Wiegand S."/>
            <person name="Jogler M."/>
            <person name="Boedeker C."/>
            <person name="Pinto D."/>
            <person name="Vollmers J."/>
            <person name="Rivas-Marin E."/>
            <person name="Kohn T."/>
            <person name="Peeters S.H."/>
            <person name="Heuer A."/>
            <person name="Rast P."/>
            <person name="Oberbeckmann S."/>
            <person name="Bunk B."/>
            <person name="Jeske O."/>
            <person name="Meyerdierks A."/>
            <person name="Storesund J.E."/>
            <person name="Kallscheuer N."/>
            <person name="Luecker S."/>
            <person name="Lage O.M."/>
            <person name="Pohl T."/>
            <person name="Merkel B.J."/>
            <person name="Hornburger P."/>
            <person name="Mueller R.-W."/>
            <person name="Bruemmer F."/>
            <person name="Labrenz M."/>
            <person name="Spormann A.M."/>
            <person name="Op den Camp H."/>
            <person name="Overmann J."/>
            <person name="Amann R."/>
            <person name="Jetten M.S.M."/>
            <person name="Mascher T."/>
            <person name="Medema M.H."/>
            <person name="Devos D.P."/>
            <person name="Kaster A.-K."/>
            <person name="Ovreas L."/>
            <person name="Rohde M."/>
            <person name="Galperin M.Y."/>
            <person name="Jogler C."/>
        </authorList>
    </citation>
    <scope>NUCLEOTIDE SEQUENCE [LARGE SCALE GENOMIC DNA]</scope>
    <source>
        <strain evidence="2 3">V6</strain>
    </source>
</reference>
<dbReference type="AlphaFoldDB" id="A0A517WKL6"/>
<evidence type="ECO:0000313" key="3">
    <source>
        <dbReference type="Proteomes" id="UP000320722"/>
    </source>
</evidence>
<evidence type="ECO:0000256" key="1">
    <source>
        <dbReference type="SAM" id="Phobius"/>
    </source>
</evidence>
<evidence type="ECO:0000313" key="2">
    <source>
        <dbReference type="EMBL" id="QDU05808.1"/>
    </source>
</evidence>
<protein>
    <submittedName>
        <fullName evidence="2">Uncharacterized protein</fullName>
    </submittedName>
</protein>
<dbReference type="RefSeq" id="WP_145044331.1">
    <property type="nucleotide sequence ID" value="NZ_CP036347.1"/>
</dbReference>
<accession>A0A517WKL6</accession>
<feature type="transmembrane region" description="Helical" evidence="1">
    <location>
        <begin position="46"/>
        <end position="66"/>
    </location>
</feature>
<sequence length="74" mass="8385">MQRRKRILHLTLFISIGLASLVFLLYLFFQLGMTIIIFSTPDIPDYAIFVGLCLIILIPMFLAIVLKGDDDPAD</sequence>
<feature type="transmembrane region" description="Helical" evidence="1">
    <location>
        <begin position="12"/>
        <end position="40"/>
    </location>
</feature>
<dbReference type="Proteomes" id="UP000320722">
    <property type="component" value="Chromosome"/>
</dbReference>
<organism evidence="2 3">
    <name type="scientific">Gimesia chilikensis</name>
    <dbReference type="NCBI Taxonomy" id="2605989"/>
    <lineage>
        <taxon>Bacteria</taxon>
        <taxon>Pseudomonadati</taxon>
        <taxon>Planctomycetota</taxon>
        <taxon>Planctomycetia</taxon>
        <taxon>Planctomycetales</taxon>
        <taxon>Planctomycetaceae</taxon>
        <taxon>Gimesia</taxon>
    </lineage>
</organism>
<keyword evidence="1" id="KW-0472">Membrane</keyword>
<name>A0A517WKL6_9PLAN</name>